<feature type="domain" description="Gfo/Idh/MocA-like oxidoreductase N-terminal" evidence="2">
    <location>
        <begin position="4"/>
        <end position="120"/>
    </location>
</feature>
<dbReference type="Pfam" id="PF22725">
    <property type="entry name" value="GFO_IDH_MocA_C3"/>
    <property type="match status" value="1"/>
</dbReference>
<dbReference type="InterPro" id="IPR036291">
    <property type="entry name" value="NAD(P)-bd_dom_sf"/>
</dbReference>
<protein>
    <submittedName>
        <fullName evidence="4">Gfo/Idh/MocA family oxidoreductase</fullName>
    </submittedName>
</protein>
<dbReference type="Gene3D" id="3.40.50.720">
    <property type="entry name" value="NAD(P)-binding Rossmann-like Domain"/>
    <property type="match status" value="1"/>
</dbReference>
<keyword evidence="1" id="KW-0560">Oxidoreductase</keyword>
<dbReference type="Gene3D" id="3.30.360.10">
    <property type="entry name" value="Dihydrodipicolinate Reductase, domain 2"/>
    <property type="match status" value="1"/>
</dbReference>
<comment type="caution">
    <text evidence="4">The sequence shown here is derived from an EMBL/GenBank/DDBJ whole genome shotgun (WGS) entry which is preliminary data.</text>
</comment>
<organism evidence="4 5">
    <name type="scientific">[Clostridium] leptum</name>
    <dbReference type="NCBI Taxonomy" id="1535"/>
    <lineage>
        <taxon>Bacteria</taxon>
        <taxon>Bacillati</taxon>
        <taxon>Bacillota</taxon>
        <taxon>Clostridia</taxon>
        <taxon>Eubacteriales</taxon>
        <taxon>Oscillospiraceae</taxon>
        <taxon>Oscillospiraceae incertae sedis</taxon>
    </lineage>
</organism>
<dbReference type="PANTHER" id="PTHR43818">
    <property type="entry name" value="BCDNA.GH03377"/>
    <property type="match status" value="1"/>
</dbReference>
<dbReference type="InterPro" id="IPR000683">
    <property type="entry name" value="Gfo/Idh/MocA-like_OxRdtase_N"/>
</dbReference>
<dbReference type="InterPro" id="IPR055170">
    <property type="entry name" value="GFO_IDH_MocA-like_dom"/>
</dbReference>
<dbReference type="SUPFAM" id="SSF55347">
    <property type="entry name" value="Glyceraldehyde-3-phosphate dehydrogenase-like, C-terminal domain"/>
    <property type="match status" value="1"/>
</dbReference>
<dbReference type="InterPro" id="IPR050463">
    <property type="entry name" value="Gfo/Idh/MocA_oxidrdct_glycsds"/>
</dbReference>
<name>A0A412AUA9_9FIRM</name>
<evidence type="ECO:0000259" key="3">
    <source>
        <dbReference type="Pfam" id="PF22725"/>
    </source>
</evidence>
<accession>A0A412AUA9</accession>
<feature type="domain" description="GFO/IDH/MocA-like oxidoreductase" evidence="3">
    <location>
        <begin position="131"/>
        <end position="262"/>
    </location>
</feature>
<dbReference type="Proteomes" id="UP000284751">
    <property type="component" value="Unassembled WGS sequence"/>
</dbReference>
<evidence type="ECO:0000313" key="4">
    <source>
        <dbReference type="EMBL" id="RGQ34912.1"/>
    </source>
</evidence>
<dbReference type="GO" id="GO:0016491">
    <property type="term" value="F:oxidoreductase activity"/>
    <property type="evidence" value="ECO:0007669"/>
    <property type="project" value="UniProtKB-KW"/>
</dbReference>
<evidence type="ECO:0000259" key="2">
    <source>
        <dbReference type="Pfam" id="PF01408"/>
    </source>
</evidence>
<dbReference type="EMBL" id="QRTC01000076">
    <property type="protein sequence ID" value="RGQ34912.1"/>
    <property type="molecule type" value="Genomic_DNA"/>
</dbReference>
<dbReference type="Pfam" id="PF01408">
    <property type="entry name" value="GFO_IDH_MocA"/>
    <property type="match status" value="1"/>
</dbReference>
<gene>
    <name evidence="4" type="ORF">DWY99_13265</name>
</gene>
<dbReference type="GO" id="GO:0000166">
    <property type="term" value="F:nucleotide binding"/>
    <property type="evidence" value="ECO:0007669"/>
    <property type="project" value="InterPro"/>
</dbReference>
<proteinExistence type="predicted"/>
<dbReference type="SUPFAM" id="SSF51735">
    <property type="entry name" value="NAD(P)-binding Rossmann-fold domains"/>
    <property type="match status" value="1"/>
</dbReference>
<evidence type="ECO:0000313" key="5">
    <source>
        <dbReference type="Proteomes" id="UP000284751"/>
    </source>
</evidence>
<evidence type="ECO:0000256" key="1">
    <source>
        <dbReference type="ARBA" id="ARBA00023002"/>
    </source>
</evidence>
<reference evidence="4 5" key="1">
    <citation type="submission" date="2018-08" db="EMBL/GenBank/DDBJ databases">
        <title>A genome reference for cultivated species of the human gut microbiota.</title>
        <authorList>
            <person name="Zou Y."/>
            <person name="Xue W."/>
            <person name="Luo G."/>
        </authorList>
    </citation>
    <scope>NUCLEOTIDE SEQUENCE [LARGE SCALE GENOMIC DNA]</scope>
    <source>
        <strain evidence="4 5">AF28-26</strain>
    </source>
</reference>
<sequence length="360" mass="40405">MNKIRFGLIGCGDIAHIRYFYSIPHFEEIELVGIYDMNKPFLQKTAEELGVKAFNSYEEMLDDPTIDAVIVTTYHPSHTPLAIQALKAGKHVISEKPVSVSIEQAKQLKEAAAQTDKVFMAMPNDAYPQIEKVKELIEQGVIGEVCAIDSVFAHHGPLHAPWFFDYEKAQWGVLADLGVYSISTLSYLFGPVARVYGETRCFEKRRISDAGEEFIPSVEDNVAATLVWDDGKVATMRSNWCTGVHKDHGLWRFTFNGSKGIIHLDMARTDHPIIVVSPNCEIPGAEKVSFMGQDYCYSVSVGKVDNNDSVLELFLDAIKNNRKFPDNGCSIVRQNHVIEIIDRIYESSRTGKAYEITSKF</sequence>
<dbReference type="AlphaFoldDB" id="A0A412AUA9"/>
<dbReference type="PANTHER" id="PTHR43818:SF11">
    <property type="entry name" value="BCDNA.GH03377"/>
    <property type="match status" value="1"/>
</dbReference>